<protein>
    <submittedName>
        <fullName evidence="1">Uncharacterized protein</fullName>
    </submittedName>
</protein>
<comment type="caution">
    <text evidence="1">The sequence shown here is derived from an EMBL/GenBank/DDBJ whole genome shotgun (WGS) entry which is preliminary data.</text>
</comment>
<keyword evidence="2" id="KW-1185">Reference proteome</keyword>
<proteinExistence type="predicted"/>
<name>A0AAV4VCQ0_9ARAC</name>
<reference evidence="1 2" key="1">
    <citation type="submission" date="2021-06" db="EMBL/GenBank/DDBJ databases">
        <title>Caerostris darwini draft genome.</title>
        <authorList>
            <person name="Kono N."/>
            <person name="Arakawa K."/>
        </authorList>
    </citation>
    <scope>NUCLEOTIDE SEQUENCE [LARGE SCALE GENOMIC DNA]</scope>
</reference>
<dbReference type="EMBL" id="BPLQ01012734">
    <property type="protein sequence ID" value="GIY67429.1"/>
    <property type="molecule type" value="Genomic_DNA"/>
</dbReference>
<sequence length="79" mass="8929">FRTEHSQFGNQMPYSPGYAVLSLCSNTSEKFGSQKWDSNPRPHQCSCRYEPKLCGVKGAELGRRRRSLFSGSRMGITLL</sequence>
<evidence type="ECO:0000313" key="2">
    <source>
        <dbReference type="Proteomes" id="UP001054837"/>
    </source>
</evidence>
<organism evidence="1 2">
    <name type="scientific">Caerostris darwini</name>
    <dbReference type="NCBI Taxonomy" id="1538125"/>
    <lineage>
        <taxon>Eukaryota</taxon>
        <taxon>Metazoa</taxon>
        <taxon>Ecdysozoa</taxon>
        <taxon>Arthropoda</taxon>
        <taxon>Chelicerata</taxon>
        <taxon>Arachnida</taxon>
        <taxon>Araneae</taxon>
        <taxon>Araneomorphae</taxon>
        <taxon>Entelegynae</taxon>
        <taxon>Araneoidea</taxon>
        <taxon>Araneidae</taxon>
        <taxon>Caerostris</taxon>
    </lineage>
</organism>
<dbReference type="AlphaFoldDB" id="A0AAV4VCQ0"/>
<feature type="non-terminal residue" evidence="1">
    <location>
        <position position="1"/>
    </location>
</feature>
<dbReference type="Proteomes" id="UP001054837">
    <property type="component" value="Unassembled WGS sequence"/>
</dbReference>
<gene>
    <name evidence="1" type="ORF">CDAR_6691</name>
</gene>
<evidence type="ECO:0000313" key="1">
    <source>
        <dbReference type="EMBL" id="GIY67429.1"/>
    </source>
</evidence>
<accession>A0AAV4VCQ0</accession>